<evidence type="ECO:0000313" key="4">
    <source>
        <dbReference type="Proteomes" id="UP000321886"/>
    </source>
</evidence>
<dbReference type="EMBL" id="BJYD01000004">
    <property type="protein sequence ID" value="GEN52351.1"/>
    <property type="molecule type" value="Genomic_DNA"/>
</dbReference>
<evidence type="ECO:0000256" key="1">
    <source>
        <dbReference type="SAM" id="Phobius"/>
    </source>
</evidence>
<protein>
    <submittedName>
        <fullName evidence="3">Phosphohydrolase</fullName>
    </submittedName>
</protein>
<dbReference type="InterPro" id="IPR004843">
    <property type="entry name" value="Calcineurin-like_PHP"/>
</dbReference>
<keyword evidence="1" id="KW-0812">Transmembrane</keyword>
<dbReference type="PANTHER" id="PTHR31302">
    <property type="entry name" value="TRANSMEMBRANE PROTEIN WITH METALLOPHOSPHOESTERASE DOMAIN-RELATED"/>
    <property type="match status" value="1"/>
</dbReference>
<dbReference type="InterPro" id="IPR051158">
    <property type="entry name" value="Metallophosphoesterase_sf"/>
</dbReference>
<evidence type="ECO:0000259" key="2">
    <source>
        <dbReference type="Pfam" id="PF00149"/>
    </source>
</evidence>
<sequence>MKSKKRMILYVALTVLVVIITWGLVEPYTMDVEEEEAVIPNLPEGWEDKKIIAIGDFQVGMWLDNDGQIEDVVNRIIDRSPDAVFLLGDYVYHSVNDHQSEMEKVQSYLEPLTEEGIPVYAVLGNHDYNMSSRKVDPSEETAERVRRELEEIDVEILHNRSVALENESADEPLYLTGIGARWPENDDISRAFTDIEEEDPRFVVMHNPESFDEIPEGAASTAVAGHTHGGQIRIPFTPHWSWKDLIAKGKARVDGWTKEEYGNEENSLYVNRGIGLSIIPVRLNNPPEITEFHLTSPEG</sequence>
<dbReference type="SUPFAM" id="SSF56300">
    <property type="entry name" value="Metallo-dependent phosphatases"/>
    <property type="match status" value="1"/>
</dbReference>
<evidence type="ECO:0000313" key="3">
    <source>
        <dbReference type="EMBL" id="GEN52351.1"/>
    </source>
</evidence>
<gene>
    <name evidence="3" type="ORF">HFA01_06130</name>
</gene>
<dbReference type="PANTHER" id="PTHR31302:SF0">
    <property type="entry name" value="TRANSMEMBRANE PROTEIN WITH METALLOPHOSPHOESTERASE DOMAIN"/>
    <property type="match status" value="1"/>
</dbReference>
<name>A0A511WPB8_9BACI</name>
<proteinExistence type="predicted"/>
<reference evidence="3 4" key="1">
    <citation type="submission" date="2019-07" db="EMBL/GenBank/DDBJ databases">
        <title>Whole genome shotgun sequence of Halobacillus faecis NBRC 103569.</title>
        <authorList>
            <person name="Hosoyama A."/>
            <person name="Uohara A."/>
            <person name="Ohji S."/>
            <person name="Ichikawa N."/>
        </authorList>
    </citation>
    <scope>NUCLEOTIDE SEQUENCE [LARGE SCALE GENOMIC DNA]</scope>
    <source>
        <strain evidence="3 4">NBRC 103569</strain>
    </source>
</reference>
<comment type="caution">
    <text evidence="3">The sequence shown here is derived from an EMBL/GenBank/DDBJ whole genome shotgun (WGS) entry which is preliminary data.</text>
</comment>
<organism evidence="3 4">
    <name type="scientific">Halobacillus faecis</name>
    <dbReference type="NCBI Taxonomy" id="360184"/>
    <lineage>
        <taxon>Bacteria</taxon>
        <taxon>Bacillati</taxon>
        <taxon>Bacillota</taxon>
        <taxon>Bacilli</taxon>
        <taxon>Bacillales</taxon>
        <taxon>Bacillaceae</taxon>
        <taxon>Halobacillus</taxon>
    </lineage>
</organism>
<dbReference type="AlphaFoldDB" id="A0A511WPB8"/>
<keyword evidence="1" id="KW-1133">Transmembrane helix</keyword>
<dbReference type="Pfam" id="PF00149">
    <property type="entry name" value="Metallophos"/>
    <property type="match status" value="1"/>
</dbReference>
<dbReference type="Proteomes" id="UP000321886">
    <property type="component" value="Unassembled WGS sequence"/>
</dbReference>
<dbReference type="Gene3D" id="3.60.21.10">
    <property type="match status" value="1"/>
</dbReference>
<keyword evidence="3" id="KW-0378">Hydrolase</keyword>
<accession>A0A511WPB8</accession>
<dbReference type="InterPro" id="IPR029052">
    <property type="entry name" value="Metallo-depent_PP-like"/>
</dbReference>
<feature type="transmembrane region" description="Helical" evidence="1">
    <location>
        <begin position="7"/>
        <end position="25"/>
    </location>
</feature>
<dbReference type="GO" id="GO:0016787">
    <property type="term" value="F:hydrolase activity"/>
    <property type="evidence" value="ECO:0007669"/>
    <property type="project" value="UniProtKB-KW"/>
</dbReference>
<feature type="domain" description="Calcineurin-like phosphoesterase" evidence="2">
    <location>
        <begin position="50"/>
        <end position="228"/>
    </location>
</feature>
<keyword evidence="1" id="KW-0472">Membrane</keyword>
<keyword evidence="4" id="KW-1185">Reference proteome</keyword>